<dbReference type="Gene3D" id="4.10.60.10">
    <property type="entry name" value="Zinc finger, CCHC-type"/>
    <property type="match status" value="1"/>
</dbReference>
<proteinExistence type="predicted"/>
<keyword evidence="1" id="KW-0479">Metal-binding</keyword>
<keyword evidence="5" id="KW-1185">Reference proteome</keyword>
<dbReference type="EMBL" id="CAKMRJ010000002">
    <property type="protein sequence ID" value="CAH1416488.1"/>
    <property type="molecule type" value="Genomic_DNA"/>
</dbReference>
<evidence type="ECO:0000313" key="5">
    <source>
        <dbReference type="Proteomes" id="UP001157418"/>
    </source>
</evidence>
<dbReference type="GO" id="GO:0003676">
    <property type="term" value="F:nucleic acid binding"/>
    <property type="evidence" value="ECO:0007669"/>
    <property type="project" value="InterPro"/>
</dbReference>
<dbReference type="InterPro" id="IPR036875">
    <property type="entry name" value="Znf_CCHC_sf"/>
</dbReference>
<evidence type="ECO:0000256" key="1">
    <source>
        <dbReference type="PROSITE-ProRule" id="PRU00047"/>
    </source>
</evidence>
<keyword evidence="1" id="KW-0863">Zinc-finger</keyword>
<dbReference type="InterPro" id="IPR001878">
    <property type="entry name" value="Znf_CCHC"/>
</dbReference>
<dbReference type="AlphaFoldDB" id="A0AAU9M6L9"/>
<feature type="region of interest" description="Disordered" evidence="2">
    <location>
        <begin position="278"/>
        <end position="308"/>
    </location>
</feature>
<evidence type="ECO:0000259" key="3">
    <source>
        <dbReference type="PROSITE" id="PS50158"/>
    </source>
</evidence>
<dbReference type="Pfam" id="PF08284">
    <property type="entry name" value="RVP_2"/>
    <property type="match status" value="1"/>
</dbReference>
<evidence type="ECO:0000256" key="2">
    <source>
        <dbReference type="SAM" id="MobiDB-lite"/>
    </source>
</evidence>
<keyword evidence="1" id="KW-0862">Zinc</keyword>
<dbReference type="PANTHER" id="PTHR15503">
    <property type="entry name" value="LDOC1 RELATED"/>
    <property type="match status" value="1"/>
</dbReference>
<sequence length="504" mass="55258">MAVMRHITTGSGSGSGRGDQEAPVAPEIVGHEGPMLTEDRVRGIIHEEVVEIVRGQIPELFGTIKAAMMEYFDDRYAALAETAAAAATAAVTAAGGGAGRVFQYRDFDNTKPPTFDGTQDPIKAMRWISDVEGCFFPCSCPTDQKVRCALNLLRSGAKDWWRLATGSYTDEQRAAVTWEQFRDMFRARYIPPVERERLAQEFLSLRQDGDSVMEITRMFTERAMFCPEFASEQAQMTRYLSMLKTDIRQFVATQRCDTLLELQEAARRSELEIELQLREQRQAPAQSQPAPKRSKTADTRTGGQPGRTCGKCGKAHSGMCRTGSGCHRCGEQGHLARDCRQPTPTSGVRVCYHCEQVVHMRAQCPLLAAKPAQAPAPATLRITDGRPARAEPPKAQGRAFQLTAEEARAAPDVVAGTFLVNSLPALVLFDSGASRSFVSQLFSREFNAPVGELECPLRVSIANEHGISASSVYRGCDLEIFGVSFPIDLIPIPMGEVCVIVGMD</sequence>
<dbReference type="GO" id="GO:0008270">
    <property type="term" value="F:zinc ion binding"/>
    <property type="evidence" value="ECO:0007669"/>
    <property type="project" value="UniProtKB-KW"/>
</dbReference>
<name>A0AAU9M6L9_9ASTR</name>
<dbReference type="InterPro" id="IPR032567">
    <property type="entry name" value="RTL1-rel"/>
</dbReference>
<organism evidence="4 5">
    <name type="scientific">Lactuca virosa</name>
    <dbReference type="NCBI Taxonomy" id="75947"/>
    <lineage>
        <taxon>Eukaryota</taxon>
        <taxon>Viridiplantae</taxon>
        <taxon>Streptophyta</taxon>
        <taxon>Embryophyta</taxon>
        <taxon>Tracheophyta</taxon>
        <taxon>Spermatophyta</taxon>
        <taxon>Magnoliopsida</taxon>
        <taxon>eudicotyledons</taxon>
        <taxon>Gunneridae</taxon>
        <taxon>Pentapetalae</taxon>
        <taxon>asterids</taxon>
        <taxon>campanulids</taxon>
        <taxon>Asterales</taxon>
        <taxon>Asteraceae</taxon>
        <taxon>Cichorioideae</taxon>
        <taxon>Cichorieae</taxon>
        <taxon>Lactucinae</taxon>
        <taxon>Lactuca</taxon>
    </lineage>
</organism>
<dbReference type="Pfam" id="PF03732">
    <property type="entry name" value="Retrotrans_gag"/>
    <property type="match status" value="1"/>
</dbReference>
<dbReference type="InterPro" id="IPR021109">
    <property type="entry name" value="Peptidase_aspartic_dom_sf"/>
</dbReference>
<dbReference type="PROSITE" id="PS50158">
    <property type="entry name" value="ZF_CCHC"/>
    <property type="match status" value="1"/>
</dbReference>
<dbReference type="PROSITE" id="PS00141">
    <property type="entry name" value="ASP_PROTEASE"/>
    <property type="match status" value="1"/>
</dbReference>
<dbReference type="InterPro" id="IPR005162">
    <property type="entry name" value="Retrotrans_gag_dom"/>
</dbReference>
<feature type="compositionally biased region" description="Low complexity" evidence="2">
    <location>
        <begin position="282"/>
        <end position="291"/>
    </location>
</feature>
<comment type="caution">
    <text evidence="4">The sequence shown here is derived from an EMBL/GenBank/DDBJ whole genome shotgun (WGS) entry which is preliminary data.</text>
</comment>
<dbReference type="Proteomes" id="UP001157418">
    <property type="component" value="Unassembled WGS sequence"/>
</dbReference>
<dbReference type="InterPro" id="IPR001969">
    <property type="entry name" value="Aspartic_peptidase_AS"/>
</dbReference>
<dbReference type="PANTHER" id="PTHR15503:SF42">
    <property type="entry name" value="ZINC FINGER, CCHC-TYPE, RETROTRANSPOSON GAG DOMAIN, ASPARTIC PEPTIDASE DOMAIN PROTEIN-RELATED"/>
    <property type="match status" value="1"/>
</dbReference>
<dbReference type="GO" id="GO:0006508">
    <property type="term" value="P:proteolysis"/>
    <property type="evidence" value="ECO:0007669"/>
    <property type="project" value="InterPro"/>
</dbReference>
<gene>
    <name evidence="4" type="ORF">LVIROSA_LOCUS4250</name>
</gene>
<dbReference type="SMART" id="SM00343">
    <property type="entry name" value="ZnF_C2HC"/>
    <property type="match status" value="2"/>
</dbReference>
<feature type="region of interest" description="Disordered" evidence="2">
    <location>
        <begin position="1"/>
        <end position="22"/>
    </location>
</feature>
<dbReference type="Gene3D" id="2.40.70.10">
    <property type="entry name" value="Acid Proteases"/>
    <property type="match status" value="1"/>
</dbReference>
<feature type="domain" description="CCHC-type" evidence="3">
    <location>
        <begin position="326"/>
        <end position="341"/>
    </location>
</feature>
<protein>
    <recommendedName>
        <fullName evidence="3">CCHC-type domain-containing protein</fullName>
    </recommendedName>
</protein>
<evidence type="ECO:0000313" key="4">
    <source>
        <dbReference type="EMBL" id="CAH1416488.1"/>
    </source>
</evidence>
<reference evidence="4 5" key="1">
    <citation type="submission" date="2022-01" db="EMBL/GenBank/DDBJ databases">
        <authorList>
            <person name="Xiong W."/>
            <person name="Schranz E."/>
        </authorList>
    </citation>
    <scope>NUCLEOTIDE SEQUENCE [LARGE SCALE GENOMIC DNA]</scope>
</reference>
<accession>A0AAU9M6L9</accession>
<dbReference type="SUPFAM" id="SSF57756">
    <property type="entry name" value="Retrovirus zinc finger-like domains"/>
    <property type="match status" value="1"/>
</dbReference>
<dbReference type="Pfam" id="PF00098">
    <property type="entry name" value="zf-CCHC"/>
    <property type="match status" value="1"/>
</dbReference>
<dbReference type="GO" id="GO:0004190">
    <property type="term" value="F:aspartic-type endopeptidase activity"/>
    <property type="evidence" value="ECO:0007669"/>
    <property type="project" value="InterPro"/>
</dbReference>
<dbReference type="CDD" id="cd00303">
    <property type="entry name" value="retropepsin_like"/>
    <property type="match status" value="1"/>
</dbReference>